<dbReference type="CDD" id="cd04480">
    <property type="entry name" value="RPA1_DBD_A_like"/>
    <property type="match status" value="1"/>
</dbReference>
<organism evidence="2 3">
    <name type="scientific">Dipteronia sinensis</name>
    <dbReference type="NCBI Taxonomy" id="43782"/>
    <lineage>
        <taxon>Eukaryota</taxon>
        <taxon>Viridiplantae</taxon>
        <taxon>Streptophyta</taxon>
        <taxon>Embryophyta</taxon>
        <taxon>Tracheophyta</taxon>
        <taxon>Spermatophyta</taxon>
        <taxon>Magnoliopsida</taxon>
        <taxon>eudicotyledons</taxon>
        <taxon>Gunneridae</taxon>
        <taxon>Pentapetalae</taxon>
        <taxon>rosids</taxon>
        <taxon>malvids</taxon>
        <taxon>Sapindales</taxon>
        <taxon>Sapindaceae</taxon>
        <taxon>Hippocastanoideae</taxon>
        <taxon>Acereae</taxon>
        <taxon>Dipteronia</taxon>
    </lineage>
</organism>
<evidence type="ECO:0000313" key="2">
    <source>
        <dbReference type="EMBL" id="KAK3221234.1"/>
    </source>
</evidence>
<feature type="domain" description="Replication protein A 70 kDa DNA-binding subunit B/D first OB fold" evidence="1">
    <location>
        <begin position="8"/>
        <end position="67"/>
    </location>
</feature>
<dbReference type="Pfam" id="PF02721">
    <property type="entry name" value="DUF223"/>
    <property type="match status" value="1"/>
</dbReference>
<comment type="caution">
    <text evidence="2">The sequence shown here is derived from an EMBL/GenBank/DDBJ whole genome shotgun (WGS) entry which is preliminary data.</text>
</comment>
<dbReference type="PANTHER" id="PTHR47165">
    <property type="entry name" value="OS03G0429900 PROTEIN"/>
    <property type="match status" value="1"/>
</dbReference>
<dbReference type="EMBL" id="JANJYJ010000003">
    <property type="protein sequence ID" value="KAK3221234.1"/>
    <property type="molecule type" value="Genomic_DNA"/>
</dbReference>
<protein>
    <recommendedName>
        <fullName evidence="1">Replication protein A 70 kDa DNA-binding subunit B/D first OB fold domain-containing protein</fullName>
    </recommendedName>
</protein>
<reference evidence="2" key="1">
    <citation type="journal article" date="2023" name="Plant J.">
        <title>Genome sequences and population genomics provide insights into the demographic history, inbreeding, and mutation load of two 'living fossil' tree species of Dipteronia.</title>
        <authorList>
            <person name="Feng Y."/>
            <person name="Comes H.P."/>
            <person name="Chen J."/>
            <person name="Zhu S."/>
            <person name="Lu R."/>
            <person name="Zhang X."/>
            <person name="Li P."/>
            <person name="Qiu J."/>
            <person name="Olsen K.M."/>
            <person name="Qiu Y."/>
        </authorList>
    </citation>
    <scope>NUCLEOTIDE SEQUENCE</scope>
    <source>
        <strain evidence="2">NBL</strain>
    </source>
</reference>
<dbReference type="SUPFAM" id="SSF50249">
    <property type="entry name" value="Nucleic acid-binding proteins"/>
    <property type="match status" value="1"/>
</dbReference>
<sequence length="100" mass="11462">ITSNKNHKQGDHVHASIQKFLIPKFSKLVDAGKVYSIQNFKVVDNNGNYRPVSHQYNLLLLPTTTMNELRGDHSSIDVHQLEFQDFENLEKRVGDNTLLT</sequence>
<dbReference type="InterPro" id="IPR012340">
    <property type="entry name" value="NA-bd_OB-fold"/>
</dbReference>
<evidence type="ECO:0000259" key="1">
    <source>
        <dbReference type="Pfam" id="PF02721"/>
    </source>
</evidence>
<feature type="non-terminal residue" evidence="2">
    <location>
        <position position="100"/>
    </location>
</feature>
<dbReference type="PANTHER" id="PTHR47165:SF4">
    <property type="entry name" value="OS03G0429900 PROTEIN"/>
    <property type="match status" value="1"/>
</dbReference>
<keyword evidence="3" id="KW-1185">Reference proteome</keyword>
<evidence type="ECO:0000313" key="3">
    <source>
        <dbReference type="Proteomes" id="UP001281410"/>
    </source>
</evidence>
<name>A0AAE0APH3_9ROSI</name>
<dbReference type="InterPro" id="IPR003871">
    <property type="entry name" value="RFA1B/D_OB_1st"/>
</dbReference>
<feature type="non-terminal residue" evidence="2">
    <location>
        <position position="1"/>
    </location>
</feature>
<dbReference type="AlphaFoldDB" id="A0AAE0APH3"/>
<dbReference type="Proteomes" id="UP001281410">
    <property type="component" value="Unassembled WGS sequence"/>
</dbReference>
<accession>A0AAE0APH3</accession>
<proteinExistence type="predicted"/>
<dbReference type="Gene3D" id="2.40.50.140">
    <property type="entry name" value="Nucleic acid-binding proteins"/>
    <property type="match status" value="1"/>
</dbReference>
<gene>
    <name evidence="2" type="ORF">Dsin_008259</name>
</gene>